<dbReference type="PROSITE" id="PS01244">
    <property type="entry name" value="ACONITASE_2"/>
    <property type="match status" value="1"/>
</dbReference>
<feature type="binding site" evidence="13">
    <location>
        <position position="411"/>
    </location>
    <ligand>
        <name>[4Fe-4S] cluster</name>
        <dbReference type="ChEBI" id="CHEBI:49883"/>
    </ligand>
</feature>
<dbReference type="PANTHER" id="PTHR43822">
    <property type="entry name" value="HOMOACONITASE, MITOCHONDRIAL-RELATED"/>
    <property type="match status" value="1"/>
</dbReference>
<feature type="domain" description="Aconitase/3-isopropylmalate dehydratase large subunit alpha/beta/alpha" evidence="15">
    <location>
        <begin position="8"/>
        <end position="458"/>
    </location>
</feature>
<dbReference type="Pfam" id="PF00330">
    <property type="entry name" value="Aconitase"/>
    <property type="match status" value="1"/>
</dbReference>
<evidence type="ECO:0000256" key="7">
    <source>
        <dbReference type="ARBA" id="ARBA00022605"/>
    </source>
</evidence>
<evidence type="ECO:0000259" key="15">
    <source>
        <dbReference type="Pfam" id="PF00330"/>
    </source>
</evidence>
<comment type="function">
    <text evidence="2 13">Catalyzes the isomerization between 2-isopropylmalate and 3-isopropylmalate, via the formation of 2-isopropylmaleate.</text>
</comment>
<dbReference type="FunFam" id="3.30.499.10:FF:000007">
    <property type="entry name" value="3-isopropylmalate dehydratase large subunit"/>
    <property type="match status" value="1"/>
</dbReference>
<dbReference type="GO" id="GO:0009098">
    <property type="term" value="P:L-leucine biosynthetic process"/>
    <property type="evidence" value="ECO:0007669"/>
    <property type="project" value="UniProtKB-UniRule"/>
</dbReference>
<dbReference type="RefSeq" id="WP_093915315.1">
    <property type="nucleotide sequence ID" value="NZ_FPAJ01000001.1"/>
</dbReference>
<evidence type="ECO:0000256" key="5">
    <source>
        <dbReference type="ARBA" id="ARBA00022430"/>
    </source>
</evidence>
<dbReference type="STRING" id="394264.SAMN04488040_1168"/>
<dbReference type="InterPro" id="IPR015931">
    <property type="entry name" value="Acnase/IPM_dHydase_lsu_aba_1/3"/>
</dbReference>
<evidence type="ECO:0000313" key="17">
    <source>
        <dbReference type="Proteomes" id="UP000199239"/>
    </source>
</evidence>
<feature type="region of interest" description="Disordered" evidence="14">
    <location>
        <begin position="292"/>
        <end position="312"/>
    </location>
</feature>
<name>A0A1I6R066_9RHOB</name>
<proteinExistence type="inferred from homology"/>
<comment type="cofactor">
    <cofactor evidence="13">
        <name>[4Fe-4S] cluster</name>
        <dbReference type="ChEBI" id="CHEBI:49883"/>
    </cofactor>
    <text evidence="13">Binds 1 [4Fe-4S] cluster per subunit.</text>
</comment>
<evidence type="ECO:0000256" key="8">
    <source>
        <dbReference type="ARBA" id="ARBA00022723"/>
    </source>
</evidence>
<dbReference type="InterPro" id="IPR050067">
    <property type="entry name" value="IPM_dehydratase_rel_enz"/>
</dbReference>
<comment type="subunit">
    <text evidence="4 13">Heterodimer of LeuC and LeuD.</text>
</comment>
<dbReference type="AlphaFoldDB" id="A0A1I6R066"/>
<feature type="binding site" evidence="13">
    <location>
        <position position="408"/>
    </location>
    <ligand>
        <name>[4Fe-4S] cluster</name>
        <dbReference type="ChEBI" id="CHEBI:49883"/>
    </ligand>
</feature>
<dbReference type="PROSITE" id="PS00450">
    <property type="entry name" value="ACONITASE_1"/>
    <property type="match status" value="1"/>
</dbReference>
<evidence type="ECO:0000256" key="3">
    <source>
        <dbReference type="ARBA" id="ARBA00004729"/>
    </source>
</evidence>
<feature type="compositionally biased region" description="Polar residues" evidence="14">
    <location>
        <begin position="292"/>
        <end position="301"/>
    </location>
</feature>
<dbReference type="Gene3D" id="3.30.499.10">
    <property type="entry name" value="Aconitase, domain 3"/>
    <property type="match status" value="2"/>
</dbReference>
<gene>
    <name evidence="13" type="primary">leuC</name>
    <name evidence="16" type="ORF">SAMN04488040_1168</name>
</gene>
<evidence type="ECO:0000256" key="2">
    <source>
        <dbReference type="ARBA" id="ARBA00002695"/>
    </source>
</evidence>
<dbReference type="NCBIfam" id="NF004016">
    <property type="entry name" value="PRK05478.1"/>
    <property type="match status" value="1"/>
</dbReference>
<keyword evidence="11 13" id="KW-0456">Lyase</keyword>
<comment type="pathway">
    <text evidence="3 13">Amino-acid biosynthesis; L-leucine biosynthesis; L-leucine from 3-methyl-2-oxobutanoate: step 2/4.</text>
</comment>
<dbReference type="Proteomes" id="UP000199239">
    <property type="component" value="Unassembled WGS sequence"/>
</dbReference>
<dbReference type="InterPro" id="IPR036008">
    <property type="entry name" value="Aconitase_4Fe-4S_dom"/>
</dbReference>
<dbReference type="InterPro" id="IPR033941">
    <property type="entry name" value="IPMI_cat"/>
</dbReference>
<evidence type="ECO:0000256" key="13">
    <source>
        <dbReference type="HAMAP-Rule" id="MF_01026"/>
    </source>
</evidence>
<sequence length="467" mass="50773">MAGKTLYEKIWDAHVVRQYDDGDSLLYIDRHLVQEVSSPQAFAKLDDDGHKIRKPENHIALPDHAVPTIRKNATFADGLAARQVERLRANAINHNVEYIAPDDQRHGIVHVIGPELGFTLPGTTLVCGDSHTCTHGAFGCLAFGIGASECANVFSTQTLRQKRQKTMQVELSGPLPFGVTVKDIILSLISQIGADGGVGHALEFTGSTIPHLSMHARMTLCNMAIEAGSRVGMVAVDDTTLNFLKDRPYAPKGALWDLAVENWRTLKSDETAVYDSYALVDVSSLEPQISWGTSPEQTSGVTAHIPFPQDEPNLDRRRKLKKSLEYMGLTPGTALRDIAIDRVFIGSCTNGRLEDLRAAASVVKGKHISKNVSGMVVPGSAQTRAAAEEEGLDKIFLDAGFEWREAGCSMCVGMNDDRLSDKQRCASTSNRNFEGRQGQGGRTHLVSPQMAAAAALTGHLTDVREHI</sequence>
<dbReference type="EMBL" id="FPAJ01000001">
    <property type="protein sequence ID" value="SFS58109.1"/>
    <property type="molecule type" value="Genomic_DNA"/>
</dbReference>
<dbReference type="GO" id="GO:0003861">
    <property type="term" value="F:3-isopropylmalate dehydratase activity"/>
    <property type="evidence" value="ECO:0007669"/>
    <property type="project" value="UniProtKB-UniRule"/>
</dbReference>
<dbReference type="HAMAP" id="MF_01026">
    <property type="entry name" value="LeuC_type1"/>
    <property type="match status" value="1"/>
</dbReference>
<evidence type="ECO:0000256" key="11">
    <source>
        <dbReference type="ARBA" id="ARBA00023239"/>
    </source>
</evidence>
<keyword evidence="12 13" id="KW-0100">Branched-chain amino acid biosynthesis</keyword>
<keyword evidence="17" id="KW-1185">Reference proteome</keyword>
<dbReference type="NCBIfam" id="NF009116">
    <property type="entry name" value="PRK12466.1"/>
    <property type="match status" value="1"/>
</dbReference>
<keyword evidence="6 13" id="KW-0004">4Fe-4S</keyword>
<evidence type="ECO:0000256" key="1">
    <source>
        <dbReference type="ARBA" id="ARBA00000491"/>
    </source>
</evidence>
<dbReference type="UniPathway" id="UPA00048">
    <property type="reaction ID" value="UER00071"/>
</dbReference>
<evidence type="ECO:0000256" key="6">
    <source>
        <dbReference type="ARBA" id="ARBA00022485"/>
    </source>
</evidence>
<dbReference type="NCBIfam" id="TIGR00170">
    <property type="entry name" value="leuC"/>
    <property type="match status" value="1"/>
</dbReference>
<dbReference type="GO" id="GO:0051539">
    <property type="term" value="F:4 iron, 4 sulfur cluster binding"/>
    <property type="evidence" value="ECO:0007669"/>
    <property type="project" value="UniProtKB-KW"/>
</dbReference>
<reference evidence="17" key="1">
    <citation type="submission" date="2016-10" db="EMBL/GenBank/DDBJ databases">
        <authorList>
            <person name="Varghese N."/>
            <person name="Submissions S."/>
        </authorList>
    </citation>
    <scope>NUCLEOTIDE SEQUENCE [LARGE SCALE GENOMIC DNA]</scope>
    <source>
        <strain evidence="17">DSM 23422</strain>
    </source>
</reference>
<keyword evidence="8 13" id="KW-0479">Metal-binding</keyword>
<dbReference type="PRINTS" id="PR00415">
    <property type="entry name" value="ACONITASE"/>
</dbReference>
<dbReference type="CDD" id="cd01583">
    <property type="entry name" value="IPMI"/>
    <property type="match status" value="1"/>
</dbReference>
<dbReference type="SUPFAM" id="SSF53732">
    <property type="entry name" value="Aconitase iron-sulfur domain"/>
    <property type="match status" value="1"/>
</dbReference>
<evidence type="ECO:0000256" key="14">
    <source>
        <dbReference type="SAM" id="MobiDB-lite"/>
    </source>
</evidence>
<protein>
    <recommendedName>
        <fullName evidence="13">3-isopropylmalate dehydratase large subunit</fullName>
        <ecNumber evidence="13">4.2.1.33</ecNumber>
    </recommendedName>
    <alternativeName>
        <fullName evidence="13">Alpha-IPM isomerase</fullName>
        <shortName evidence="13">IPMI</shortName>
    </alternativeName>
    <alternativeName>
        <fullName evidence="13">Isopropylmalate isomerase</fullName>
    </alternativeName>
</protein>
<organism evidence="16 17">
    <name type="scientific">Sulfitobacter marinus</name>
    <dbReference type="NCBI Taxonomy" id="394264"/>
    <lineage>
        <taxon>Bacteria</taxon>
        <taxon>Pseudomonadati</taxon>
        <taxon>Pseudomonadota</taxon>
        <taxon>Alphaproteobacteria</taxon>
        <taxon>Rhodobacterales</taxon>
        <taxon>Roseobacteraceae</taxon>
        <taxon>Sulfitobacter</taxon>
    </lineage>
</organism>
<evidence type="ECO:0000256" key="12">
    <source>
        <dbReference type="ARBA" id="ARBA00023304"/>
    </source>
</evidence>
<comment type="similarity">
    <text evidence="13">Belongs to the aconitase/IPM isomerase family. LeuC type 1 subfamily.</text>
</comment>
<dbReference type="GO" id="GO:0046872">
    <property type="term" value="F:metal ion binding"/>
    <property type="evidence" value="ECO:0007669"/>
    <property type="project" value="UniProtKB-KW"/>
</dbReference>
<evidence type="ECO:0000256" key="10">
    <source>
        <dbReference type="ARBA" id="ARBA00023014"/>
    </source>
</evidence>
<evidence type="ECO:0000256" key="9">
    <source>
        <dbReference type="ARBA" id="ARBA00023004"/>
    </source>
</evidence>
<dbReference type="InterPro" id="IPR018136">
    <property type="entry name" value="Aconitase_4Fe-4S_BS"/>
</dbReference>
<dbReference type="EC" id="4.2.1.33" evidence="13"/>
<dbReference type="InterPro" id="IPR004430">
    <property type="entry name" value="3-IsopropMal_deHydase_lsu"/>
</dbReference>
<comment type="catalytic activity">
    <reaction evidence="1 13">
        <text>(2R,3S)-3-isopropylmalate = (2S)-2-isopropylmalate</text>
        <dbReference type="Rhea" id="RHEA:32287"/>
        <dbReference type="ChEBI" id="CHEBI:1178"/>
        <dbReference type="ChEBI" id="CHEBI:35121"/>
        <dbReference type="EC" id="4.2.1.33"/>
    </reaction>
</comment>
<keyword evidence="7 13" id="KW-0028">Amino-acid biosynthesis</keyword>
<dbReference type="OrthoDB" id="9802769at2"/>
<evidence type="ECO:0000256" key="4">
    <source>
        <dbReference type="ARBA" id="ARBA00011271"/>
    </source>
</evidence>
<feature type="binding site" evidence="13">
    <location>
        <position position="348"/>
    </location>
    <ligand>
        <name>[4Fe-4S] cluster</name>
        <dbReference type="ChEBI" id="CHEBI:49883"/>
    </ligand>
</feature>
<evidence type="ECO:0000313" key="16">
    <source>
        <dbReference type="EMBL" id="SFS58109.1"/>
    </source>
</evidence>
<dbReference type="PANTHER" id="PTHR43822:SF9">
    <property type="entry name" value="3-ISOPROPYLMALATE DEHYDRATASE"/>
    <property type="match status" value="1"/>
</dbReference>
<keyword evidence="9 13" id="KW-0408">Iron</keyword>
<accession>A0A1I6R066</accession>
<dbReference type="InterPro" id="IPR001030">
    <property type="entry name" value="Acoase/IPM_deHydtase_lsu_aba"/>
</dbReference>
<keyword evidence="5 13" id="KW-0432">Leucine biosynthesis</keyword>
<keyword evidence="10 13" id="KW-0411">Iron-sulfur</keyword>